<dbReference type="Gene3D" id="3.40.630.30">
    <property type="match status" value="1"/>
</dbReference>
<name>A0A5P1EMV3_ASPOF</name>
<gene>
    <name evidence="2" type="ORF">A4U43_C07F36410</name>
</gene>
<organism evidence="2 3">
    <name type="scientific">Asparagus officinalis</name>
    <name type="common">Garden asparagus</name>
    <dbReference type="NCBI Taxonomy" id="4686"/>
    <lineage>
        <taxon>Eukaryota</taxon>
        <taxon>Viridiplantae</taxon>
        <taxon>Streptophyta</taxon>
        <taxon>Embryophyta</taxon>
        <taxon>Tracheophyta</taxon>
        <taxon>Spermatophyta</taxon>
        <taxon>Magnoliopsida</taxon>
        <taxon>Liliopsida</taxon>
        <taxon>Asparagales</taxon>
        <taxon>Asparagaceae</taxon>
        <taxon>Asparagoideae</taxon>
        <taxon>Asparagus</taxon>
    </lineage>
</organism>
<dbReference type="Pfam" id="PF00583">
    <property type="entry name" value="Acetyltransf_1"/>
    <property type="match status" value="1"/>
</dbReference>
<evidence type="ECO:0000259" key="1">
    <source>
        <dbReference type="PROSITE" id="PS51186"/>
    </source>
</evidence>
<accession>A0A5P1EMV3</accession>
<dbReference type="AlphaFoldDB" id="A0A5P1EMV3"/>
<dbReference type="InterPro" id="IPR016181">
    <property type="entry name" value="Acyl_CoA_acyltransferase"/>
</dbReference>
<reference evidence="3" key="1">
    <citation type="journal article" date="2017" name="Nat. Commun.">
        <title>The asparagus genome sheds light on the origin and evolution of a young Y chromosome.</title>
        <authorList>
            <person name="Harkess A."/>
            <person name="Zhou J."/>
            <person name="Xu C."/>
            <person name="Bowers J.E."/>
            <person name="Van der Hulst R."/>
            <person name="Ayyampalayam S."/>
            <person name="Mercati F."/>
            <person name="Riccardi P."/>
            <person name="McKain M.R."/>
            <person name="Kakrana A."/>
            <person name="Tang H."/>
            <person name="Ray J."/>
            <person name="Groenendijk J."/>
            <person name="Arikit S."/>
            <person name="Mathioni S.M."/>
            <person name="Nakano M."/>
            <person name="Shan H."/>
            <person name="Telgmann-Rauber A."/>
            <person name="Kanno A."/>
            <person name="Yue Z."/>
            <person name="Chen H."/>
            <person name="Li W."/>
            <person name="Chen Y."/>
            <person name="Xu X."/>
            <person name="Zhang Y."/>
            <person name="Luo S."/>
            <person name="Chen H."/>
            <person name="Gao J."/>
            <person name="Mao Z."/>
            <person name="Pires J.C."/>
            <person name="Luo M."/>
            <person name="Kudrna D."/>
            <person name="Wing R.A."/>
            <person name="Meyers B.C."/>
            <person name="Yi K."/>
            <person name="Kong H."/>
            <person name="Lavrijsen P."/>
            <person name="Sunseri F."/>
            <person name="Falavigna A."/>
            <person name="Ye Y."/>
            <person name="Leebens-Mack J.H."/>
            <person name="Chen G."/>
        </authorList>
    </citation>
    <scope>NUCLEOTIDE SEQUENCE [LARGE SCALE GENOMIC DNA]</scope>
    <source>
        <strain evidence="3">cv. DH0086</strain>
    </source>
</reference>
<dbReference type="PANTHER" id="PTHR47426:SF3">
    <property type="entry name" value="GCN5-RELATED N-ACETYLTRANSFERASE 6, CHLOROPLASTIC"/>
    <property type="match status" value="1"/>
</dbReference>
<dbReference type="EMBL" id="CM007387">
    <property type="protein sequence ID" value="ONK65370.1"/>
    <property type="molecule type" value="Genomic_DNA"/>
</dbReference>
<evidence type="ECO:0000313" key="2">
    <source>
        <dbReference type="EMBL" id="ONK65370.1"/>
    </source>
</evidence>
<dbReference type="Proteomes" id="UP000243459">
    <property type="component" value="Chromosome 7"/>
</dbReference>
<dbReference type="OMA" id="CSCIITV"/>
<dbReference type="PANTHER" id="PTHR47426">
    <property type="entry name" value="ACYL-COA N-ACYLTRANSFERASES (NAT) SUPERFAMILY PROTEIN"/>
    <property type="match status" value="1"/>
</dbReference>
<proteinExistence type="predicted"/>
<sequence>MTIAGALTSDLVQIPFAYSSIGRRQLRCPKYFVSPVMRDDSKIAASKKEKEGISERSDLRSEPARIGYPRKTSDLRFDRLQLSDDEVDCEYKRAFGRYIAREAILDEEFWTAAWLRAESHWEDKQGSRHVDTFKRQFAEQEFSAIKRRCTQQLAEKSTCIIVVKKDEPNMKRTVLSSIVGTLDINIRHLLCGETFPGERTKVPVPCTMFGRKDQPIYGYVANLSVVKYARRKGIASNMLLLAVDAAKSHGVNEVFVHVHTNNMAAQKLYEKLGFKMVEKAMPQSLEEDKFLMCLKTA</sequence>
<dbReference type="CDD" id="cd04301">
    <property type="entry name" value="NAT_SF"/>
    <property type="match status" value="1"/>
</dbReference>
<feature type="domain" description="N-acetyltransferase" evidence="1">
    <location>
        <begin position="203"/>
        <end position="297"/>
    </location>
</feature>
<dbReference type="InterPro" id="IPR000182">
    <property type="entry name" value="GNAT_dom"/>
</dbReference>
<dbReference type="PROSITE" id="PS51186">
    <property type="entry name" value="GNAT"/>
    <property type="match status" value="1"/>
</dbReference>
<dbReference type="GO" id="GO:0016747">
    <property type="term" value="F:acyltransferase activity, transferring groups other than amino-acyl groups"/>
    <property type="evidence" value="ECO:0007669"/>
    <property type="project" value="InterPro"/>
</dbReference>
<dbReference type="SUPFAM" id="SSF55729">
    <property type="entry name" value="Acyl-CoA N-acyltransferases (Nat)"/>
    <property type="match status" value="1"/>
</dbReference>
<protein>
    <recommendedName>
        <fullName evidence="1">N-acetyltransferase domain-containing protein</fullName>
    </recommendedName>
</protein>
<evidence type="ECO:0000313" key="3">
    <source>
        <dbReference type="Proteomes" id="UP000243459"/>
    </source>
</evidence>
<keyword evidence="3" id="KW-1185">Reference proteome</keyword>
<dbReference type="Gramene" id="ONK65370">
    <property type="protein sequence ID" value="ONK65370"/>
    <property type="gene ID" value="A4U43_C07F36410"/>
</dbReference>
<dbReference type="OrthoDB" id="41532at2759"/>